<dbReference type="InterPro" id="IPR006226">
    <property type="entry name" value="Mtu_PIN"/>
</dbReference>
<evidence type="ECO:0000256" key="4">
    <source>
        <dbReference type="ARBA" id="ARBA00022801"/>
    </source>
</evidence>
<evidence type="ECO:0000256" key="1">
    <source>
        <dbReference type="ARBA" id="ARBA00022649"/>
    </source>
</evidence>
<dbReference type="Pfam" id="PF01850">
    <property type="entry name" value="PIN"/>
    <property type="match status" value="1"/>
</dbReference>
<dbReference type="GO" id="GO:0000287">
    <property type="term" value="F:magnesium ion binding"/>
    <property type="evidence" value="ECO:0007669"/>
    <property type="project" value="UniProtKB-UniRule"/>
</dbReference>
<dbReference type="InterPro" id="IPR029060">
    <property type="entry name" value="PIN-like_dom_sf"/>
</dbReference>
<evidence type="ECO:0000256" key="5">
    <source>
        <dbReference type="ARBA" id="ARBA00022842"/>
    </source>
</evidence>
<dbReference type="HAMAP" id="MF_00265">
    <property type="entry name" value="VapC_Nob1"/>
    <property type="match status" value="1"/>
</dbReference>
<reference evidence="8 9" key="1">
    <citation type="submission" date="2020-08" db="EMBL/GenBank/DDBJ databases">
        <title>Genomic Encyclopedia of Type Strains, Phase III (KMG-III): the genomes of soil and plant-associated and newly described type strains.</title>
        <authorList>
            <person name="Whitman W."/>
        </authorList>
    </citation>
    <scope>NUCLEOTIDE SEQUENCE [LARGE SCALE GENOMIC DNA]</scope>
    <source>
        <strain evidence="8 9">CECT 3303</strain>
    </source>
</reference>
<feature type="binding site" evidence="6">
    <location>
        <position position="108"/>
    </location>
    <ligand>
        <name>Mg(2+)</name>
        <dbReference type="ChEBI" id="CHEBI:18420"/>
    </ligand>
</feature>
<gene>
    <name evidence="6" type="primary">vapC</name>
    <name evidence="8" type="ORF">FHS22_007424</name>
</gene>
<keyword evidence="3 6" id="KW-0479">Metal-binding</keyword>
<sequence>MIAVDTNIMVYAHREDSEFHSRAMAALKSLAEGRAAWAIPWPCVHEFFSIVTHPRVYAPPSTAAEAVRQIDAWLGSPSLVMIGEAGNHWQVLQKMLQEGKVAGPMVHDARIAALCATHGVRELWTMDRDFSRFPALVTRNPLRS</sequence>
<dbReference type="RefSeq" id="WP_184948792.1">
    <property type="nucleotide sequence ID" value="NZ_BAAAWZ010000001.1"/>
</dbReference>
<dbReference type="GO" id="GO:0045926">
    <property type="term" value="P:negative regulation of growth"/>
    <property type="evidence" value="ECO:0007669"/>
    <property type="project" value="UniProtKB-ARBA"/>
</dbReference>
<feature type="domain" description="PIN" evidence="7">
    <location>
        <begin position="2"/>
        <end position="134"/>
    </location>
</feature>
<keyword evidence="1 6" id="KW-1277">Toxin-antitoxin system</keyword>
<keyword evidence="6" id="KW-0800">Toxin</keyword>
<evidence type="ECO:0000313" key="8">
    <source>
        <dbReference type="EMBL" id="MBB5968105.1"/>
    </source>
</evidence>
<protein>
    <recommendedName>
        <fullName evidence="6">Ribonuclease VapC</fullName>
        <shortName evidence="6">RNase VapC</shortName>
        <ecNumber evidence="6">3.1.-.-</ecNumber>
    </recommendedName>
    <alternativeName>
        <fullName evidence="6">Toxin VapC</fullName>
    </alternativeName>
</protein>
<keyword evidence="4 6" id="KW-0378">Hydrolase</keyword>
<dbReference type="Gene3D" id="3.40.50.1010">
    <property type="entry name" value="5'-nuclease"/>
    <property type="match status" value="1"/>
</dbReference>
<dbReference type="GO" id="GO:0090729">
    <property type="term" value="F:toxin activity"/>
    <property type="evidence" value="ECO:0007669"/>
    <property type="project" value="UniProtKB-KW"/>
</dbReference>
<evidence type="ECO:0000256" key="6">
    <source>
        <dbReference type="HAMAP-Rule" id="MF_00265"/>
    </source>
</evidence>
<dbReference type="EMBL" id="JACHJJ010000051">
    <property type="protein sequence ID" value="MBB5968105.1"/>
    <property type="molecule type" value="Genomic_DNA"/>
</dbReference>
<dbReference type="InterPro" id="IPR022907">
    <property type="entry name" value="VapC_family"/>
</dbReference>
<name>A0A841DJ59_PLAVE</name>
<dbReference type="GO" id="GO:0016788">
    <property type="term" value="F:hydrolase activity, acting on ester bonds"/>
    <property type="evidence" value="ECO:0007669"/>
    <property type="project" value="InterPro"/>
</dbReference>
<evidence type="ECO:0000256" key="2">
    <source>
        <dbReference type="ARBA" id="ARBA00022722"/>
    </source>
</evidence>
<dbReference type="EC" id="3.1.-.-" evidence="6"/>
<comment type="similarity">
    <text evidence="6">Belongs to the PINc/VapC protein family.</text>
</comment>
<dbReference type="NCBIfam" id="TIGR00028">
    <property type="entry name" value="Mtu_PIN_fam"/>
    <property type="match status" value="1"/>
</dbReference>
<organism evidence="8 9">
    <name type="scientific">Planomonospora venezuelensis</name>
    <dbReference type="NCBI Taxonomy" id="1999"/>
    <lineage>
        <taxon>Bacteria</taxon>
        <taxon>Bacillati</taxon>
        <taxon>Actinomycetota</taxon>
        <taxon>Actinomycetes</taxon>
        <taxon>Streptosporangiales</taxon>
        <taxon>Streptosporangiaceae</taxon>
        <taxon>Planomonospora</taxon>
    </lineage>
</organism>
<keyword evidence="5 6" id="KW-0460">Magnesium</keyword>
<proteinExistence type="inferred from homology"/>
<keyword evidence="2 6" id="KW-0540">Nuclease</keyword>
<dbReference type="Proteomes" id="UP000562352">
    <property type="component" value="Unassembled WGS sequence"/>
</dbReference>
<comment type="function">
    <text evidence="6">Toxic component of a toxin-antitoxin (TA) system. An RNase.</text>
</comment>
<evidence type="ECO:0000256" key="3">
    <source>
        <dbReference type="ARBA" id="ARBA00022723"/>
    </source>
</evidence>
<evidence type="ECO:0000313" key="9">
    <source>
        <dbReference type="Proteomes" id="UP000562352"/>
    </source>
</evidence>
<dbReference type="AlphaFoldDB" id="A0A841DJ59"/>
<accession>A0A841DJ59</accession>
<comment type="cofactor">
    <cofactor evidence="6">
        <name>Mg(2+)</name>
        <dbReference type="ChEBI" id="CHEBI:18420"/>
    </cofactor>
</comment>
<comment type="caution">
    <text evidence="8">The sequence shown here is derived from an EMBL/GenBank/DDBJ whole genome shotgun (WGS) entry which is preliminary data.</text>
</comment>
<dbReference type="SUPFAM" id="SSF88723">
    <property type="entry name" value="PIN domain-like"/>
    <property type="match status" value="1"/>
</dbReference>
<evidence type="ECO:0000259" key="7">
    <source>
        <dbReference type="Pfam" id="PF01850"/>
    </source>
</evidence>
<feature type="binding site" evidence="6">
    <location>
        <position position="5"/>
    </location>
    <ligand>
        <name>Mg(2+)</name>
        <dbReference type="ChEBI" id="CHEBI:18420"/>
    </ligand>
</feature>
<dbReference type="InterPro" id="IPR002716">
    <property type="entry name" value="PIN_dom"/>
</dbReference>
<dbReference type="GO" id="GO:0004540">
    <property type="term" value="F:RNA nuclease activity"/>
    <property type="evidence" value="ECO:0007669"/>
    <property type="project" value="InterPro"/>
</dbReference>
<keyword evidence="9" id="KW-1185">Reference proteome</keyword>